<feature type="transmembrane region" description="Helical" evidence="1">
    <location>
        <begin position="195"/>
        <end position="217"/>
    </location>
</feature>
<reference evidence="2 3" key="1">
    <citation type="submission" date="2018-04" db="EMBL/GenBank/DDBJ databases">
        <title>WGS assembly of Panicum hallii var. hallii HAL2.</title>
        <authorList>
            <person name="Lovell J."/>
            <person name="Jenkins J."/>
            <person name="Lowry D."/>
            <person name="Mamidi S."/>
            <person name="Sreedasyam A."/>
            <person name="Weng X."/>
            <person name="Barry K."/>
            <person name="Bonette J."/>
            <person name="Campitelli B."/>
            <person name="Daum C."/>
            <person name="Gordon S."/>
            <person name="Gould B."/>
            <person name="Lipzen A."/>
            <person name="MacQueen A."/>
            <person name="Palacio-Mejia J."/>
            <person name="Plott C."/>
            <person name="Shakirov E."/>
            <person name="Shu S."/>
            <person name="Yoshinaga Y."/>
            <person name="Zane M."/>
            <person name="Rokhsar D."/>
            <person name="Grimwood J."/>
            <person name="Schmutz J."/>
            <person name="Juenger T."/>
        </authorList>
    </citation>
    <scope>NUCLEOTIDE SEQUENCE [LARGE SCALE GENOMIC DNA]</scope>
    <source>
        <strain evidence="3">cv. HAL2</strain>
    </source>
</reference>
<dbReference type="Proteomes" id="UP000244336">
    <property type="component" value="Chromosome 5"/>
</dbReference>
<dbReference type="AlphaFoldDB" id="A0A2T7DD48"/>
<dbReference type="OrthoDB" id="673561at2759"/>
<proteinExistence type="predicted"/>
<dbReference type="EMBL" id="CM009753">
    <property type="protein sequence ID" value="PUZ53494.1"/>
    <property type="molecule type" value="Genomic_DNA"/>
</dbReference>
<keyword evidence="1" id="KW-0812">Transmembrane</keyword>
<keyword evidence="1" id="KW-0472">Membrane</keyword>
<evidence type="ECO:0000313" key="3">
    <source>
        <dbReference type="Proteomes" id="UP000244336"/>
    </source>
</evidence>
<gene>
    <name evidence="2" type="ORF">GQ55_5G055500</name>
</gene>
<keyword evidence="1" id="KW-1133">Transmembrane helix</keyword>
<keyword evidence="3" id="KW-1185">Reference proteome</keyword>
<feature type="transmembrane region" description="Helical" evidence="1">
    <location>
        <begin position="172"/>
        <end position="189"/>
    </location>
</feature>
<feature type="transmembrane region" description="Helical" evidence="1">
    <location>
        <begin position="114"/>
        <end position="132"/>
    </location>
</feature>
<feature type="transmembrane region" description="Helical" evidence="1">
    <location>
        <begin position="144"/>
        <end position="165"/>
    </location>
</feature>
<name>A0A2T7DD48_9POAL</name>
<evidence type="ECO:0000313" key="2">
    <source>
        <dbReference type="EMBL" id="PUZ53494.1"/>
    </source>
</evidence>
<organism evidence="2 3">
    <name type="scientific">Panicum hallii var. hallii</name>
    <dbReference type="NCBI Taxonomy" id="1504633"/>
    <lineage>
        <taxon>Eukaryota</taxon>
        <taxon>Viridiplantae</taxon>
        <taxon>Streptophyta</taxon>
        <taxon>Embryophyta</taxon>
        <taxon>Tracheophyta</taxon>
        <taxon>Spermatophyta</taxon>
        <taxon>Magnoliopsida</taxon>
        <taxon>Liliopsida</taxon>
        <taxon>Poales</taxon>
        <taxon>Poaceae</taxon>
        <taxon>PACMAD clade</taxon>
        <taxon>Panicoideae</taxon>
        <taxon>Panicodae</taxon>
        <taxon>Paniceae</taxon>
        <taxon>Panicinae</taxon>
        <taxon>Panicum</taxon>
        <taxon>Panicum sect. Panicum</taxon>
    </lineage>
</organism>
<protein>
    <submittedName>
        <fullName evidence="2">Uncharacterized protein</fullName>
    </submittedName>
</protein>
<sequence>MVIFDNHLEKLLEDAVFELGRAAAALGEEAATLTRACDGFGHLVAAIRTVRAGAEAWWAKWRQSKIGREVDMEAHLLAKDLRLSHSHKGATIADIPAAGQDSDRRSQRISGCSAMQGCSLLASLTVLPYMGPDGVLKTDVYTPWYHRCAGAAFSLMWCLVGLHFYSRLFSRIGMLAVTQLVIFYSHWLLFPDWVVALWVLVTVSAFLHIGLFIWACIDGDM</sequence>
<dbReference type="Gramene" id="PUZ53494">
    <property type="protein sequence ID" value="PUZ53494"/>
    <property type="gene ID" value="GQ55_5G055500"/>
</dbReference>
<evidence type="ECO:0000256" key="1">
    <source>
        <dbReference type="SAM" id="Phobius"/>
    </source>
</evidence>
<accession>A0A2T7DD48</accession>